<gene>
    <name evidence="2" type="ORF">PISMIDRAFT_105977</name>
</gene>
<protein>
    <submittedName>
        <fullName evidence="2">Uncharacterized protein</fullName>
    </submittedName>
</protein>
<dbReference type="STRING" id="765257.A0A0C9Y6M5"/>
<name>A0A0C9Y6M5_9AGAM</name>
<evidence type="ECO:0000256" key="1">
    <source>
        <dbReference type="SAM" id="MobiDB-lite"/>
    </source>
</evidence>
<reference evidence="2 3" key="1">
    <citation type="submission" date="2014-04" db="EMBL/GenBank/DDBJ databases">
        <authorList>
            <consortium name="DOE Joint Genome Institute"/>
            <person name="Kuo A."/>
            <person name="Kohler A."/>
            <person name="Costa M.D."/>
            <person name="Nagy L.G."/>
            <person name="Floudas D."/>
            <person name="Copeland A."/>
            <person name="Barry K.W."/>
            <person name="Cichocki N."/>
            <person name="Veneault-Fourrey C."/>
            <person name="LaButti K."/>
            <person name="Lindquist E.A."/>
            <person name="Lipzen A."/>
            <person name="Lundell T."/>
            <person name="Morin E."/>
            <person name="Murat C."/>
            <person name="Sun H."/>
            <person name="Tunlid A."/>
            <person name="Henrissat B."/>
            <person name="Grigoriev I.V."/>
            <person name="Hibbett D.S."/>
            <person name="Martin F."/>
            <person name="Nordberg H.P."/>
            <person name="Cantor M.N."/>
            <person name="Hua S.X."/>
        </authorList>
    </citation>
    <scope>NUCLEOTIDE SEQUENCE [LARGE SCALE GENOMIC DNA]</scope>
    <source>
        <strain evidence="2 3">441</strain>
    </source>
</reference>
<proteinExistence type="predicted"/>
<dbReference type="HOGENOM" id="CLU_061607_2_1_1"/>
<evidence type="ECO:0000313" key="2">
    <source>
        <dbReference type="EMBL" id="KIK20330.1"/>
    </source>
</evidence>
<organism evidence="2 3">
    <name type="scientific">Pisolithus microcarpus 441</name>
    <dbReference type="NCBI Taxonomy" id="765257"/>
    <lineage>
        <taxon>Eukaryota</taxon>
        <taxon>Fungi</taxon>
        <taxon>Dikarya</taxon>
        <taxon>Basidiomycota</taxon>
        <taxon>Agaricomycotina</taxon>
        <taxon>Agaricomycetes</taxon>
        <taxon>Agaricomycetidae</taxon>
        <taxon>Boletales</taxon>
        <taxon>Sclerodermatineae</taxon>
        <taxon>Pisolithaceae</taxon>
        <taxon>Pisolithus</taxon>
    </lineage>
</organism>
<dbReference type="EMBL" id="KN833767">
    <property type="protein sequence ID" value="KIK20330.1"/>
    <property type="molecule type" value="Genomic_DNA"/>
</dbReference>
<dbReference type="OrthoDB" id="2668279at2759"/>
<reference evidence="3" key="2">
    <citation type="submission" date="2015-01" db="EMBL/GenBank/DDBJ databases">
        <title>Evolutionary Origins and Diversification of the Mycorrhizal Mutualists.</title>
        <authorList>
            <consortium name="DOE Joint Genome Institute"/>
            <consortium name="Mycorrhizal Genomics Consortium"/>
            <person name="Kohler A."/>
            <person name="Kuo A."/>
            <person name="Nagy L.G."/>
            <person name="Floudas D."/>
            <person name="Copeland A."/>
            <person name="Barry K.W."/>
            <person name="Cichocki N."/>
            <person name="Veneault-Fourrey C."/>
            <person name="LaButti K."/>
            <person name="Lindquist E.A."/>
            <person name="Lipzen A."/>
            <person name="Lundell T."/>
            <person name="Morin E."/>
            <person name="Murat C."/>
            <person name="Riley R."/>
            <person name="Ohm R."/>
            <person name="Sun H."/>
            <person name="Tunlid A."/>
            <person name="Henrissat B."/>
            <person name="Grigoriev I.V."/>
            <person name="Hibbett D.S."/>
            <person name="Martin F."/>
        </authorList>
    </citation>
    <scope>NUCLEOTIDE SEQUENCE [LARGE SCALE GENOMIC DNA]</scope>
    <source>
        <strain evidence="3">441</strain>
    </source>
</reference>
<dbReference type="Proteomes" id="UP000054018">
    <property type="component" value="Unassembled WGS sequence"/>
</dbReference>
<evidence type="ECO:0000313" key="3">
    <source>
        <dbReference type="Proteomes" id="UP000054018"/>
    </source>
</evidence>
<feature type="region of interest" description="Disordered" evidence="1">
    <location>
        <begin position="20"/>
        <end position="39"/>
    </location>
</feature>
<feature type="compositionally biased region" description="Gly residues" evidence="1">
    <location>
        <begin position="143"/>
        <end position="154"/>
    </location>
</feature>
<sequence length="173" mass="19174">MQSTVVLQSMYCNRLSGQLAAQEERQKKQKMGKLNADGLPKLLTGDAFQACVDEHEAAAKRDKAEQENWQKQKEVQSELMAAWKEMDNAWKQRNKERREAYHDELHLWQAERALAKQEGRHSSQKKPKLGKLEVAAPKPGGESVDGGVAGGHSGGNEEESDDGTQTDGGSDDD</sequence>
<dbReference type="AlphaFoldDB" id="A0A0C9Y6M5"/>
<accession>A0A0C9Y6M5</accession>
<feature type="region of interest" description="Disordered" evidence="1">
    <location>
        <begin position="112"/>
        <end position="173"/>
    </location>
</feature>
<feature type="compositionally biased region" description="Acidic residues" evidence="1">
    <location>
        <begin position="156"/>
        <end position="173"/>
    </location>
</feature>
<keyword evidence="3" id="KW-1185">Reference proteome</keyword>